<reference evidence="4 5" key="1">
    <citation type="submission" date="2019-03" db="EMBL/GenBank/DDBJ databases">
        <title>Genomic Encyclopedia of Type Strains, Phase IV (KMG-IV): sequencing the most valuable type-strain genomes for metagenomic binning, comparative biology and taxonomic classification.</title>
        <authorList>
            <person name="Goeker M."/>
        </authorList>
    </citation>
    <scope>NUCLEOTIDE SEQUENCE [LARGE SCALE GENOMIC DNA]</scope>
    <source>
        <strain evidence="4 5">DSM 28559</strain>
    </source>
</reference>
<keyword evidence="3" id="KW-0560">Oxidoreductase</keyword>
<dbReference type="GO" id="GO:0009236">
    <property type="term" value="P:cobalamin biosynthetic process"/>
    <property type="evidence" value="ECO:0007669"/>
    <property type="project" value="UniProtKB-UniPathway"/>
</dbReference>
<dbReference type="NCBIfam" id="TIGR00715">
    <property type="entry name" value="precor6x_red"/>
    <property type="match status" value="1"/>
</dbReference>
<keyword evidence="5" id="KW-1185">Reference proteome</keyword>
<dbReference type="Proteomes" id="UP000295711">
    <property type="component" value="Unassembled WGS sequence"/>
</dbReference>
<dbReference type="PANTHER" id="PTHR36925:SF1">
    <property type="entry name" value="COBALT-PRECORRIN-6A REDUCTASE"/>
    <property type="match status" value="1"/>
</dbReference>
<evidence type="ECO:0000313" key="4">
    <source>
        <dbReference type="EMBL" id="TCO86621.1"/>
    </source>
</evidence>
<keyword evidence="2" id="KW-0169">Cobalamin biosynthesis</keyword>
<dbReference type="UniPathway" id="UPA00148"/>
<proteinExistence type="predicted"/>
<evidence type="ECO:0000256" key="1">
    <source>
        <dbReference type="ARBA" id="ARBA00004953"/>
    </source>
</evidence>
<protein>
    <submittedName>
        <fullName evidence="4">Precorrin-6x reductase</fullName>
    </submittedName>
</protein>
<dbReference type="Pfam" id="PF02571">
    <property type="entry name" value="CbiJ"/>
    <property type="match status" value="1"/>
</dbReference>
<dbReference type="GO" id="GO:0016994">
    <property type="term" value="F:precorrin-6A reductase activity"/>
    <property type="evidence" value="ECO:0007669"/>
    <property type="project" value="InterPro"/>
</dbReference>
<evidence type="ECO:0000313" key="5">
    <source>
        <dbReference type="Proteomes" id="UP000295711"/>
    </source>
</evidence>
<evidence type="ECO:0000256" key="2">
    <source>
        <dbReference type="ARBA" id="ARBA00022573"/>
    </source>
</evidence>
<dbReference type="PROSITE" id="PS51014">
    <property type="entry name" value="COBK_CBIJ"/>
    <property type="match status" value="1"/>
</dbReference>
<dbReference type="AlphaFoldDB" id="A0A4R2LG29"/>
<comment type="pathway">
    <text evidence="1">Cofactor biosynthesis; adenosylcobalamin biosynthesis.</text>
</comment>
<organism evidence="4 5">
    <name type="scientific">Frisingicoccus caecimuris</name>
    <dbReference type="NCBI Taxonomy" id="1796636"/>
    <lineage>
        <taxon>Bacteria</taxon>
        <taxon>Bacillati</taxon>
        <taxon>Bacillota</taxon>
        <taxon>Clostridia</taxon>
        <taxon>Lachnospirales</taxon>
        <taxon>Lachnospiraceae</taxon>
        <taxon>Frisingicoccus</taxon>
    </lineage>
</organism>
<dbReference type="InterPro" id="IPR003723">
    <property type="entry name" value="Precorrin-6x_reduct"/>
</dbReference>
<dbReference type="PANTHER" id="PTHR36925">
    <property type="entry name" value="COBALT-PRECORRIN-6A REDUCTASE"/>
    <property type="match status" value="1"/>
</dbReference>
<name>A0A4R2LG29_9FIRM</name>
<dbReference type="EMBL" id="SLXA01000001">
    <property type="protein sequence ID" value="TCO86621.1"/>
    <property type="molecule type" value="Genomic_DNA"/>
</dbReference>
<comment type="caution">
    <text evidence="4">The sequence shown here is derived from an EMBL/GenBank/DDBJ whole genome shotgun (WGS) entry which is preliminary data.</text>
</comment>
<gene>
    <name evidence="4" type="ORF">EV212_101414</name>
</gene>
<evidence type="ECO:0000256" key="3">
    <source>
        <dbReference type="ARBA" id="ARBA00023002"/>
    </source>
</evidence>
<sequence>MRWLVIGGTTESVDAVTYLVSKRADVTVSVATDMGAALYVDFSVKLWVGYLNQNQFTKKIQVSGITHVLDASHPYAVEVTQIVQRVCDELGLVYIRYTRRDRMKDGKAAAGGNLMPEIYSVADGREAARVLNQLSGNVALLTGVKTLDVYRNHVRNFQERCYARVLDNETSKVRCREIFEDETHWQAQTPPFDVEANRTFLQTCGAKTLVTKDSGAAGGLPEKLEAARLEGVSVILIRRPEEKDILENLDRLDVYFT</sequence>
<accession>A0A4R2LG29</accession>